<dbReference type="eggNOG" id="ENOG502QRI6">
    <property type="taxonomic scope" value="Eukaryota"/>
</dbReference>
<proteinExistence type="predicted"/>
<dbReference type="InterPro" id="IPR011761">
    <property type="entry name" value="ATP-grasp"/>
</dbReference>
<dbReference type="Proteomes" id="UP000007963">
    <property type="component" value="Unassembled WGS sequence"/>
</dbReference>
<dbReference type="EMBL" id="CH476597">
    <property type="protein sequence ID" value="EAU36518.1"/>
    <property type="molecule type" value="Genomic_DNA"/>
</dbReference>
<dbReference type="OMA" id="WGEINDD"/>
<evidence type="ECO:0000256" key="4">
    <source>
        <dbReference type="PROSITE-ProRule" id="PRU00409"/>
    </source>
</evidence>
<dbReference type="Pfam" id="PF18130">
    <property type="entry name" value="ATPgrasp_N"/>
    <property type="match status" value="1"/>
</dbReference>
<dbReference type="PANTHER" id="PTHR43585:SF2">
    <property type="entry name" value="ATP-GRASP ENZYME FSQD"/>
    <property type="match status" value="1"/>
</dbReference>
<dbReference type="HOGENOM" id="CLU_017280_0_0_1"/>
<evidence type="ECO:0000256" key="2">
    <source>
        <dbReference type="ARBA" id="ARBA00022741"/>
    </source>
</evidence>
<keyword evidence="2 4" id="KW-0547">Nucleotide-binding</keyword>
<evidence type="ECO:0000256" key="3">
    <source>
        <dbReference type="ARBA" id="ARBA00022840"/>
    </source>
</evidence>
<dbReference type="PANTHER" id="PTHR43585">
    <property type="entry name" value="FUMIPYRROLE BIOSYNTHESIS PROTEIN C"/>
    <property type="match status" value="1"/>
</dbReference>
<dbReference type="GO" id="GO:0046872">
    <property type="term" value="F:metal ion binding"/>
    <property type="evidence" value="ECO:0007669"/>
    <property type="project" value="InterPro"/>
</dbReference>
<organism evidence="6 7">
    <name type="scientific">Aspergillus terreus (strain NIH 2624 / FGSC A1156)</name>
    <dbReference type="NCBI Taxonomy" id="341663"/>
    <lineage>
        <taxon>Eukaryota</taxon>
        <taxon>Fungi</taxon>
        <taxon>Dikarya</taxon>
        <taxon>Ascomycota</taxon>
        <taxon>Pezizomycotina</taxon>
        <taxon>Eurotiomycetes</taxon>
        <taxon>Eurotiomycetidae</taxon>
        <taxon>Eurotiales</taxon>
        <taxon>Aspergillaceae</taxon>
        <taxon>Aspergillus</taxon>
        <taxon>Aspergillus subgen. Circumdati</taxon>
    </lineage>
</organism>
<dbReference type="SUPFAM" id="SSF56059">
    <property type="entry name" value="Glutathione synthetase ATP-binding domain-like"/>
    <property type="match status" value="1"/>
</dbReference>
<keyword evidence="1" id="KW-0436">Ligase</keyword>
<dbReference type="GO" id="GO:0016874">
    <property type="term" value="F:ligase activity"/>
    <property type="evidence" value="ECO:0007669"/>
    <property type="project" value="UniProtKB-KW"/>
</dbReference>
<dbReference type="PROSITE" id="PS50975">
    <property type="entry name" value="ATP_GRASP"/>
    <property type="match status" value="1"/>
</dbReference>
<name>Q0CSU0_ASPTN</name>
<dbReference type="RefSeq" id="XP_001212422.1">
    <property type="nucleotide sequence ID" value="XM_001212422.1"/>
</dbReference>
<evidence type="ECO:0000256" key="1">
    <source>
        <dbReference type="ARBA" id="ARBA00022598"/>
    </source>
</evidence>
<dbReference type="InterPro" id="IPR041472">
    <property type="entry name" value="BL00235/CARNS1_N"/>
</dbReference>
<evidence type="ECO:0000259" key="5">
    <source>
        <dbReference type="PROSITE" id="PS50975"/>
    </source>
</evidence>
<dbReference type="OrthoDB" id="434648at2759"/>
<dbReference type="GO" id="GO:0005524">
    <property type="term" value="F:ATP binding"/>
    <property type="evidence" value="ECO:0007669"/>
    <property type="project" value="UniProtKB-UniRule"/>
</dbReference>
<dbReference type="AlphaFoldDB" id="Q0CSU0"/>
<feature type="domain" description="ATP-grasp" evidence="5">
    <location>
        <begin position="325"/>
        <end position="568"/>
    </location>
</feature>
<evidence type="ECO:0000313" key="7">
    <source>
        <dbReference type="Proteomes" id="UP000007963"/>
    </source>
</evidence>
<dbReference type="STRING" id="341663.Q0CSU0"/>
<evidence type="ECO:0000313" key="6">
    <source>
        <dbReference type="EMBL" id="EAU36518.1"/>
    </source>
</evidence>
<dbReference type="Pfam" id="PF13535">
    <property type="entry name" value="ATP-grasp_4"/>
    <property type="match status" value="1"/>
</dbReference>
<dbReference type="Gene3D" id="3.30.470.20">
    <property type="entry name" value="ATP-grasp fold, B domain"/>
    <property type="match status" value="1"/>
</dbReference>
<dbReference type="Gene3D" id="3.40.50.20">
    <property type="match status" value="1"/>
</dbReference>
<reference evidence="7" key="1">
    <citation type="submission" date="2005-09" db="EMBL/GenBank/DDBJ databases">
        <title>Annotation of the Aspergillus terreus NIH2624 genome.</title>
        <authorList>
            <person name="Birren B.W."/>
            <person name="Lander E.S."/>
            <person name="Galagan J.E."/>
            <person name="Nusbaum C."/>
            <person name="Devon K."/>
            <person name="Henn M."/>
            <person name="Ma L.-J."/>
            <person name="Jaffe D.B."/>
            <person name="Butler J."/>
            <person name="Alvarez P."/>
            <person name="Gnerre S."/>
            <person name="Grabherr M."/>
            <person name="Kleber M."/>
            <person name="Mauceli E.W."/>
            <person name="Brockman W."/>
            <person name="Rounsley S."/>
            <person name="Young S.K."/>
            <person name="LaButti K."/>
            <person name="Pushparaj V."/>
            <person name="DeCaprio D."/>
            <person name="Crawford M."/>
            <person name="Koehrsen M."/>
            <person name="Engels R."/>
            <person name="Montgomery P."/>
            <person name="Pearson M."/>
            <person name="Howarth C."/>
            <person name="Larson L."/>
            <person name="Luoma S."/>
            <person name="White J."/>
            <person name="Alvarado L."/>
            <person name="Kodira C.D."/>
            <person name="Zeng Q."/>
            <person name="Oleary S."/>
            <person name="Yandava C."/>
            <person name="Denning D.W."/>
            <person name="Nierman W.C."/>
            <person name="Milne T."/>
            <person name="Madden K."/>
        </authorList>
    </citation>
    <scope>NUCLEOTIDE SEQUENCE [LARGE SCALE GENOMIC DNA]</scope>
    <source>
        <strain evidence="7">NIH 2624 / FGSC A1156</strain>
    </source>
</reference>
<dbReference type="InterPro" id="IPR052032">
    <property type="entry name" value="ATP-dep_AA_Ligase"/>
</dbReference>
<keyword evidence="3 4" id="KW-0067">ATP-binding</keyword>
<dbReference type="GeneID" id="4317391"/>
<sequence length="676" mass="74902">MAYQETLLGLRFSLESQDGMSFIPNYEMPMSAKREALEASLQPTSVLCRWSVRTSDPVLGAFGFATVEMVLRNPSAPIHEQSIPGPIVMNNPALERFIVQAASHAEYGVPLGFQLLLPVYVGHVARSDIIEFRMQGCDWVAAAAGLMQPRQKVLPWTQGTNGGDICLEKVLTGAIGVIQARDVPGVDVTEALNQVRRAVIERLSFRWILPNPVPPRRLAMVEVRQDYKSVGAISGLGIQLIVLDRPGHWLELDDGPYAHLREAFVPFDTNVDASFADRLMRALEPLRVDGVVTRNDRLVTAVAGVAETLGLPTSPAAAFEKATNKYATRLSEIDRGFALCVSGPSELREKLHPSDGNQPVNLQYPLVAKPCEGDGSHCVSKVFTETELFQAVEKVGRRIIRHERGVPVPSDVLIEPYVDGPEVDVNFVLWDGEILFSEVSDDFPSDADSPGATSSDTFQETAFVHPSRLPPSEQDLLRQALLDRILHMGFRSGVFHVEARVRNSAMKYARENGIVDLRYDATSDEQRQPKPSVFLIEINARPPGYYGLMSLAWTYGVDYFALHVLHALGDEVRMRVLSQPFMRGPQYDGALMLIIPEKGGILASGDPAEKFREQHPEVMDDILLRREPFARGDLVPGPDAPTIPFLSVLVLCSKHGRGGLLRNMAIIRREWRHTIE</sequence>
<protein>
    <recommendedName>
        <fullName evidence="5">ATP-grasp domain-containing protein</fullName>
    </recommendedName>
</protein>
<gene>
    <name evidence="6" type="ORF">ATEG_03244</name>
</gene>
<accession>Q0CSU0</accession>
<dbReference type="VEuPathDB" id="FungiDB:ATEG_03244"/>